<dbReference type="Gene3D" id="3.40.50.720">
    <property type="entry name" value="NAD(P)-binding Rossmann-like Domain"/>
    <property type="match status" value="1"/>
</dbReference>
<proteinExistence type="predicted"/>
<evidence type="ECO:0000313" key="4">
    <source>
        <dbReference type="Proteomes" id="UP000249605"/>
    </source>
</evidence>
<dbReference type="InterPro" id="IPR036291">
    <property type="entry name" value="NAD(P)-bd_dom_sf"/>
</dbReference>
<dbReference type="InterPro" id="IPR000683">
    <property type="entry name" value="Gfo/Idh/MocA-like_OxRdtase_N"/>
</dbReference>
<dbReference type="SUPFAM" id="SSF51735">
    <property type="entry name" value="NAD(P)-binding Rossmann-fold domains"/>
    <property type="match status" value="1"/>
</dbReference>
<gene>
    <name evidence="3" type="ORF">DM194_14125</name>
</gene>
<dbReference type="SUPFAM" id="SSF55347">
    <property type="entry name" value="Glyceraldehyde-3-phosphate dehydrogenase-like, C-terminal domain"/>
    <property type="match status" value="1"/>
</dbReference>
<reference evidence="3 4" key="1">
    <citation type="submission" date="2018-06" db="EMBL/GenBank/DDBJ databases">
        <title>Complete genome sequencing of Azospirillum sp. M2T2B2.</title>
        <authorList>
            <person name="Heo J."/>
            <person name="Kim S.-J."/>
            <person name="Kwon S.-W."/>
            <person name="Anandham R."/>
        </authorList>
    </citation>
    <scope>NUCLEOTIDE SEQUENCE [LARGE SCALE GENOMIC DNA]</scope>
    <source>
        <strain evidence="3 4">M2T2B2</strain>
        <plasmid evidence="3 4">unnamed1</plasmid>
    </source>
</reference>
<dbReference type="RefSeq" id="WP_111068228.1">
    <property type="nucleotide sequence ID" value="NZ_CP029830.1"/>
</dbReference>
<dbReference type="EMBL" id="CP029830">
    <property type="protein sequence ID" value="AWU95461.1"/>
    <property type="molecule type" value="Genomic_DNA"/>
</dbReference>
<dbReference type="OrthoDB" id="9800846at2"/>
<evidence type="ECO:0000259" key="1">
    <source>
        <dbReference type="Pfam" id="PF01408"/>
    </source>
</evidence>
<organism evidence="3 4">
    <name type="scientific">Azospirillum ramasamyi</name>
    <dbReference type="NCBI Taxonomy" id="682998"/>
    <lineage>
        <taxon>Bacteria</taxon>
        <taxon>Pseudomonadati</taxon>
        <taxon>Pseudomonadota</taxon>
        <taxon>Alphaproteobacteria</taxon>
        <taxon>Rhodospirillales</taxon>
        <taxon>Azospirillaceae</taxon>
        <taxon>Azospirillum</taxon>
    </lineage>
</organism>
<dbReference type="GO" id="GO:0000166">
    <property type="term" value="F:nucleotide binding"/>
    <property type="evidence" value="ECO:0007669"/>
    <property type="project" value="InterPro"/>
</dbReference>
<dbReference type="KEGG" id="azm:DM194_14125"/>
<protein>
    <submittedName>
        <fullName evidence="3">Oxidoreductase</fullName>
    </submittedName>
</protein>
<dbReference type="InterPro" id="IPR001451">
    <property type="entry name" value="Hexapep"/>
</dbReference>
<dbReference type="InterPro" id="IPR055170">
    <property type="entry name" value="GFO_IDH_MocA-like_dom"/>
</dbReference>
<dbReference type="Pfam" id="PF00132">
    <property type="entry name" value="Hexapep"/>
    <property type="match status" value="1"/>
</dbReference>
<keyword evidence="3" id="KW-0614">Plasmid</keyword>
<dbReference type="PANTHER" id="PTHR43377:SF6">
    <property type="entry name" value="GFO_IDH_MOCA-LIKE OXIDOREDUCTASE N-TERMINAL DOMAIN-CONTAINING PROTEIN"/>
    <property type="match status" value="1"/>
</dbReference>
<feature type="domain" description="GFO/IDH/MocA-like oxidoreductase" evidence="2">
    <location>
        <begin position="133"/>
        <end position="242"/>
    </location>
</feature>
<dbReference type="SUPFAM" id="SSF51161">
    <property type="entry name" value="Trimeric LpxA-like enzymes"/>
    <property type="match status" value="1"/>
</dbReference>
<keyword evidence="4" id="KW-1185">Reference proteome</keyword>
<evidence type="ECO:0000259" key="2">
    <source>
        <dbReference type="Pfam" id="PF22725"/>
    </source>
</evidence>
<feature type="domain" description="Gfo/Idh/MocA-like oxidoreductase N-terminal" evidence="1">
    <location>
        <begin position="11"/>
        <end position="125"/>
    </location>
</feature>
<dbReference type="AlphaFoldDB" id="A0A2U9S934"/>
<dbReference type="Pfam" id="PF01408">
    <property type="entry name" value="GFO_IDH_MocA"/>
    <property type="match status" value="1"/>
</dbReference>
<dbReference type="Pfam" id="PF22725">
    <property type="entry name" value="GFO_IDH_MocA_C3"/>
    <property type="match status" value="1"/>
</dbReference>
<dbReference type="Gene3D" id="2.160.10.10">
    <property type="entry name" value="Hexapeptide repeat proteins"/>
    <property type="match status" value="1"/>
</dbReference>
<accession>A0A2U9S934</accession>
<dbReference type="InterPro" id="IPR011004">
    <property type="entry name" value="Trimer_LpxA-like_sf"/>
</dbReference>
<dbReference type="InterPro" id="IPR051450">
    <property type="entry name" value="Gfo/Idh/MocA_Oxidoreductases"/>
</dbReference>
<dbReference type="Gene3D" id="3.30.360.10">
    <property type="entry name" value="Dihydrodipicolinate Reductase, domain 2"/>
    <property type="match status" value="1"/>
</dbReference>
<dbReference type="PANTHER" id="PTHR43377">
    <property type="entry name" value="BILIVERDIN REDUCTASE A"/>
    <property type="match status" value="1"/>
</dbReference>
<evidence type="ECO:0000313" key="3">
    <source>
        <dbReference type="EMBL" id="AWU95461.1"/>
    </source>
</evidence>
<dbReference type="Pfam" id="PF14602">
    <property type="entry name" value="Hexapep_2"/>
    <property type="match status" value="1"/>
</dbReference>
<sequence>MTTMMETSSPRVAVVGCGYWGINLVRNFHAIGVLAAIGEAAPARAAEVSGQFGVPALPIDAILASPDIDAVVLATPAETHAALALRAIDAGKHVFVEKPLALAEEDADKVRRAAEARGRVVMVGHLLQYHPAFLRLKQLVADGQLGRLRHIYSNRLNLGKFRRKEDVFWSFAPHDISMILALAGDRPDSVQAVGHSYLYNGIADVTTTHMTFGNGISAHVFVSWLHPYKDQKLVVVGDSGMAVFDDSRPWAEKLIHYPHKVAWRNGMPEPAKAEANPIEILPAEPLRLECLHFLECILENKRPRTDVAEAIGVLSVLDAARRSMISGMRAMLKDEAAAPEAPAYFAHPTACIDDGAAVGAGTKIWNFSHILKNTAIGRDCIIGQNVMIGPDVTVGDRCKIQNNVSLYTGVILEDGVFCGPSCVFTNVNNPRAEIERKNEFRPTHVGRGATIGANATIVCGHSLGAYCFVAAGAVVTRDVPPHALVAGNPARWIGWVSHAGERLGDDLVCPRTGTRYRLDGQGQLAEIVETSRIA</sequence>
<name>A0A2U9S934_9PROT</name>
<dbReference type="CDD" id="cd03358">
    <property type="entry name" value="LbH_WxcM_N_like"/>
    <property type="match status" value="1"/>
</dbReference>
<dbReference type="Proteomes" id="UP000249605">
    <property type="component" value="Plasmid unnamed1"/>
</dbReference>
<geneLocation type="plasmid" evidence="3 4">
    <name>unnamed1</name>
</geneLocation>